<dbReference type="InterPro" id="IPR050346">
    <property type="entry name" value="FMO-like"/>
</dbReference>
<organism evidence="8 9">
    <name type="scientific">Mya arenaria</name>
    <name type="common">Soft-shell clam</name>
    <dbReference type="NCBI Taxonomy" id="6604"/>
    <lineage>
        <taxon>Eukaryota</taxon>
        <taxon>Metazoa</taxon>
        <taxon>Spiralia</taxon>
        <taxon>Lophotrochozoa</taxon>
        <taxon>Mollusca</taxon>
        <taxon>Bivalvia</taxon>
        <taxon>Autobranchia</taxon>
        <taxon>Heteroconchia</taxon>
        <taxon>Euheterodonta</taxon>
        <taxon>Imparidentia</taxon>
        <taxon>Neoheterodontei</taxon>
        <taxon>Myida</taxon>
        <taxon>Myoidea</taxon>
        <taxon>Myidae</taxon>
        <taxon>Mya</taxon>
    </lineage>
</organism>
<dbReference type="PRINTS" id="PR00370">
    <property type="entry name" value="FMOXYGENASE"/>
</dbReference>
<evidence type="ECO:0000256" key="5">
    <source>
        <dbReference type="ARBA" id="ARBA00023002"/>
    </source>
</evidence>
<evidence type="ECO:0000256" key="3">
    <source>
        <dbReference type="ARBA" id="ARBA00022827"/>
    </source>
</evidence>
<dbReference type="SUPFAM" id="SSF51905">
    <property type="entry name" value="FAD/NAD(P)-binding domain"/>
    <property type="match status" value="1"/>
</dbReference>
<dbReference type="EMBL" id="CP111019">
    <property type="protein sequence ID" value="WAR12663.1"/>
    <property type="molecule type" value="Genomic_DNA"/>
</dbReference>
<keyword evidence="2 6" id="KW-0285">Flavoprotein</keyword>
<name>A0ABY7ERS5_MYAAR</name>
<comment type="similarity">
    <text evidence="1 6">Belongs to the FMO family.</text>
</comment>
<gene>
    <name evidence="8" type="ORF">MAR_026843</name>
</gene>
<proteinExistence type="inferred from homology"/>
<sequence>MDGMAKTKLLVIGAGASGLTAIKCCLDEGLEPVCFERSSYVGGLWHYTDEVEEGQACVMKSTVANTSKEMMCYSDFPIPSEFAMYMRNTKVDCYLNMYADNLKLKEYIQLNRETYDAVLVCSCHHSDKNIPDFPGLDKCMGSIIHTRDYKDFHEYEDRRVLVIRIGNLGVDVATELCKVSSKLRMAVILVICVDHEKYSLQPNFPPFSAAQTFSDDLANRVATGSVIVKANVSRFTENGVVFEDGTGVDAIDNVVMATRYSFGFPFLDRSIIEVKENRINLFKYMFPPDDDHHTLAIIGCVKPVGAILPISEMQCRQNEPTWSRYDVGGHPGQTGVHSSALQCVSDTYNNKKLCLTDPRLALDVFFGPTTPYQYLLHGPGAWKSASECIRTQWERTYKPLKTRPCNLKQADGSGAMKCLVVLIVALLAYFFIF</sequence>
<evidence type="ECO:0000256" key="7">
    <source>
        <dbReference type="SAM" id="Phobius"/>
    </source>
</evidence>
<dbReference type="Proteomes" id="UP001164746">
    <property type="component" value="Chromosome 8"/>
</dbReference>
<keyword evidence="7" id="KW-0812">Transmembrane</keyword>
<dbReference type="InterPro" id="IPR036188">
    <property type="entry name" value="FAD/NAD-bd_sf"/>
</dbReference>
<dbReference type="Gene3D" id="3.50.50.60">
    <property type="entry name" value="FAD/NAD(P)-binding domain"/>
    <property type="match status" value="3"/>
</dbReference>
<dbReference type="PANTHER" id="PTHR23023">
    <property type="entry name" value="DIMETHYLANILINE MONOOXYGENASE"/>
    <property type="match status" value="1"/>
</dbReference>
<evidence type="ECO:0000256" key="1">
    <source>
        <dbReference type="ARBA" id="ARBA00009183"/>
    </source>
</evidence>
<evidence type="ECO:0000256" key="2">
    <source>
        <dbReference type="ARBA" id="ARBA00022630"/>
    </source>
</evidence>
<keyword evidence="7" id="KW-1133">Transmembrane helix</keyword>
<protein>
    <recommendedName>
        <fullName evidence="6">Flavin-containing monooxygenase</fullName>
        <ecNumber evidence="6">1.-.-.-</ecNumber>
    </recommendedName>
</protein>
<evidence type="ECO:0000256" key="4">
    <source>
        <dbReference type="ARBA" id="ARBA00022857"/>
    </source>
</evidence>
<keyword evidence="6" id="KW-0503">Monooxygenase</keyword>
<keyword evidence="7" id="KW-0472">Membrane</keyword>
<dbReference type="InterPro" id="IPR020946">
    <property type="entry name" value="Flavin_mOase-like"/>
</dbReference>
<dbReference type="PIRSF" id="PIRSF000332">
    <property type="entry name" value="FMO"/>
    <property type="match status" value="1"/>
</dbReference>
<dbReference type="EC" id="1.-.-.-" evidence="6"/>
<evidence type="ECO:0000313" key="9">
    <source>
        <dbReference type="Proteomes" id="UP001164746"/>
    </source>
</evidence>
<keyword evidence="9" id="KW-1185">Reference proteome</keyword>
<feature type="transmembrane region" description="Helical" evidence="7">
    <location>
        <begin position="414"/>
        <end position="432"/>
    </location>
</feature>
<evidence type="ECO:0000256" key="6">
    <source>
        <dbReference type="RuleBase" id="RU361177"/>
    </source>
</evidence>
<keyword evidence="3 6" id="KW-0274">FAD</keyword>
<evidence type="ECO:0000313" key="8">
    <source>
        <dbReference type="EMBL" id="WAR12663.1"/>
    </source>
</evidence>
<reference evidence="8" key="1">
    <citation type="submission" date="2022-11" db="EMBL/GenBank/DDBJ databases">
        <title>Centuries of genome instability and evolution in soft-shell clam transmissible cancer (bioRxiv).</title>
        <authorList>
            <person name="Hart S.F.M."/>
            <person name="Yonemitsu M.A."/>
            <person name="Giersch R.M."/>
            <person name="Beal B.F."/>
            <person name="Arriagada G."/>
            <person name="Davis B.W."/>
            <person name="Ostrander E.A."/>
            <person name="Goff S.P."/>
            <person name="Metzger M.J."/>
        </authorList>
    </citation>
    <scope>NUCLEOTIDE SEQUENCE</scope>
    <source>
        <strain evidence="8">MELC-2E11</strain>
        <tissue evidence="8">Siphon/mantle</tissue>
    </source>
</reference>
<comment type="cofactor">
    <cofactor evidence="6">
        <name>FAD</name>
        <dbReference type="ChEBI" id="CHEBI:57692"/>
    </cofactor>
</comment>
<dbReference type="InterPro" id="IPR000960">
    <property type="entry name" value="Flavin_mOase"/>
</dbReference>
<dbReference type="Pfam" id="PF00743">
    <property type="entry name" value="FMO-like"/>
    <property type="match status" value="4"/>
</dbReference>
<keyword evidence="4" id="KW-0521">NADP</keyword>
<accession>A0ABY7ERS5</accession>
<keyword evidence="5 6" id="KW-0560">Oxidoreductase</keyword>